<dbReference type="PANTHER" id="PTHR33164">
    <property type="entry name" value="TRANSCRIPTIONAL REGULATOR, MARR FAMILY"/>
    <property type="match status" value="1"/>
</dbReference>
<dbReference type="AlphaFoldDB" id="A0A852U826"/>
<keyword evidence="2" id="KW-0238">DNA-binding</keyword>
<dbReference type="PROSITE" id="PS50995">
    <property type="entry name" value="HTH_MARR_2"/>
    <property type="match status" value="1"/>
</dbReference>
<gene>
    <name evidence="2" type="ORF">HDA32_005334</name>
</gene>
<dbReference type="GO" id="GO:0003700">
    <property type="term" value="F:DNA-binding transcription factor activity"/>
    <property type="evidence" value="ECO:0007669"/>
    <property type="project" value="InterPro"/>
</dbReference>
<keyword evidence="3" id="KW-1185">Reference proteome</keyword>
<evidence type="ECO:0000313" key="3">
    <source>
        <dbReference type="Proteomes" id="UP000589036"/>
    </source>
</evidence>
<dbReference type="GO" id="GO:0006950">
    <property type="term" value="P:response to stress"/>
    <property type="evidence" value="ECO:0007669"/>
    <property type="project" value="TreeGrafter"/>
</dbReference>
<dbReference type="Proteomes" id="UP000589036">
    <property type="component" value="Unassembled WGS sequence"/>
</dbReference>
<dbReference type="Pfam" id="PF12802">
    <property type="entry name" value="MarR_2"/>
    <property type="match status" value="1"/>
</dbReference>
<evidence type="ECO:0000313" key="2">
    <source>
        <dbReference type="EMBL" id="NYE50214.1"/>
    </source>
</evidence>
<accession>A0A852U826</accession>
<dbReference type="RefSeq" id="WP_179645730.1">
    <property type="nucleotide sequence ID" value="NZ_BAAAYY010000014.1"/>
</dbReference>
<dbReference type="InterPro" id="IPR036388">
    <property type="entry name" value="WH-like_DNA-bd_sf"/>
</dbReference>
<dbReference type="EMBL" id="JACCCC010000001">
    <property type="protein sequence ID" value="NYE50214.1"/>
    <property type="molecule type" value="Genomic_DNA"/>
</dbReference>
<dbReference type="InterPro" id="IPR000835">
    <property type="entry name" value="HTH_MarR-typ"/>
</dbReference>
<name>A0A852U826_9ACTN</name>
<comment type="caution">
    <text evidence="2">The sequence shown here is derived from an EMBL/GenBank/DDBJ whole genome shotgun (WGS) entry which is preliminary data.</text>
</comment>
<dbReference type="GO" id="GO:0003677">
    <property type="term" value="F:DNA binding"/>
    <property type="evidence" value="ECO:0007669"/>
    <property type="project" value="UniProtKB-KW"/>
</dbReference>
<feature type="domain" description="HTH marR-type" evidence="1">
    <location>
        <begin position="14"/>
        <end position="157"/>
    </location>
</feature>
<organism evidence="2 3">
    <name type="scientific">Spinactinospora alkalitolerans</name>
    <dbReference type="NCBI Taxonomy" id="687207"/>
    <lineage>
        <taxon>Bacteria</taxon>
        <taxon>Bacillati</taxon>
        <taxon>Actinomycetota</taxon>
        <taxon>Actinomycetes</taxon>
        <taxon>Streptosporangiales</taxon>
        <taxon>Nocardiopsidaceae</taxon>
        <taxon>Spinactinospora</taxon>
    </lineage>
</organism>
<evidence type="ECO:0000259" key="1">
    <source>
        <dbReference type="PROSITE" id="PS50995"/>
    </source>
</evidence>
<sequence>MDQQEDSAEPRLPDPELVEGVLRFVPLLEAYYRRAPDEMPEELQKVFRRHSLTGRHGGVLAQLTLGQELSVSGLSARLGVRLSTVSELVGDLAYVGLVVRRADPGNRRRTLVTLADAYREPMRVFMAQRAAPLLRVLERLSPDDLRGFTAGLEVWADEVGTD</sequence>
<proteinExistence type="predicted"/>
<dbReference type="PANTHER" id="PTHR33164:SF99">
    <property type="entry name" value="MARR FAMILY REGULATORY PROTEIN"/>
    <property type="match status" value="1"/>
</dbReference>
<dbReference type="SUPFAM" id="SSF46785">
    <property type="entry name" value="Winged helix' DNA-binding domain"/>
    <property type="match status" value="1"/>
</dbReference>
<dbReference type="InterPro" id="IPR036390">
    <property type="entry name" value="WH_DNA-bd_sf"/>
</dbReference>
<protein>
    <submittedName>
        <fullName evidence="2">DNA-binding MarR family transcriptional regulator</fullName>
    </submittedName>
</protein>
<dbReference type="InterPro" id="IPR039422">
    <property type="entry name" value="MarR/SlyA-like"/>
</dbReference>
<reference evidence="2 3" key="1">
    <citation type="submission" date="2020-07" db="EMBL/GenBank/DDBJ databases">
        <title>Sequencing the genomes of 1000 actinobacteria strains.</title>
        <authorList>
            <person name="Klenk H.-P."/>
        </authorList>
    </citation>
    <scope>NUCLEOTIDE SEQUENCE [LARGE SCALE GENOMIC DNA]</scope>
    <source>
        <strain evidence="2 3">CXB654</strain>
    </source>
</reference>
<dbReference type="SMART" id="SM00347">
    <property type="entry name" value="HTH_MARR"/>
    <property type="match status" value="1"/>
</dbReference>
<dbReference type="Gene3D" id="1.10.10.10">
    <property type="entry name" value="Winged helix-like DNA-binding domain superfamily/Winged helix DNA-binding domain"/>
    <property type="match status" value="1"/>
</dbReference>